<evidence type="ECO:0000313" key="2">
    <source>
        <dbReference type="Proteomes" id="UP000807371"/>
    </source>
</evidence>
<keyword evidence="2" id="KW-1185">Reference proteome</keyword>
<comment type="caution">
    <text evidence="1">The sequence shown here is derived from an EMBL/GenBank/DDBJ whole genome shotgun (WGS) entry which is preliminary data.</text>
</comment>
<gene>
    <name evidence="1" type="ORF">IHE55_20385</name>
</gene>
<sequence length="133" mass="15236">MAFTQHLAADSPYDRHLHQLRIYRGQLDATKQPGSYGASPRQYAQWESHPLVKLVTRPLRYPSARPTDLKPALEYVAELAASRGRPRAEVAAWPMSGQHCRRLALNGRSLYCHWIDEGVYKKVQDKTDYTRSS</sequence>
<dbReference type="Proteomes" id="UP000807371">
    <property type="component" value="Unassembled WGS sequence"/>
</dbReference>
<proteinExistence type="predicted"/>
<protein>
    <recommendedName>
        <fullName evidence="3">Integrase</fullName>
    </recommendedName>
</protein>
<dbReference type="EMBL" id="JACYXC010000001">
    <property type="protein sequence ID" value="MBH5336992.1"/>
    <property type="molecule type" value="Genomic_DNA"/>
</dbReference>
<evidence type="ECO:0008006" key="3">
    <source>
        <dbReference type="Google" id="ProtNLM"/>
    </source>
</evidence>
<evidence type="ECO:0000313" key="1">
    <source>
        <dbReference type="EMBL" id="MBH5336992.1"/>
    </source>
</evidence>
<accession>A0ABS0NPH6</accession>
<name>A0ABS0NPH6_9ACTN</name>
<dbReference type="RefSeq" id="WP_197990332.1">
    <property type="nucleotide sequence ID" value="NZ_JACYXC010000001.1"/>
</dbReference>
<organism evidence="1 2">
    <name type="scientific">Streptomyces pactum</name>
    <dbReference type="NCBI Taxonomy" id="68249"/>
    <lineage>
        <taxon>Bacteria</taxon>
        <taxon>Bacillati</taxon>
        <taxon>Actinomycetota</taxon>
        <taxon>Actinomycetes</taxon>
        <taxon>Kitasatosporales</taxon>
        <taxon>Streptomycetaceae</taxon>
        <taxon>Streptomyces</taxon>
    </lineage>
</organism>
<reference evidence="1 2" key="1">
    <citation type="submission" date="2020-09" db="EMBL/GenBank/DDBJ databases">
        <title>Biosynthesis of the nuclear factor of activated T cells inhibitor NFAT-133 and its congeners in Streptomyces pactum.</title>
        <authorList>
            <person name="Zhou W."/>
            <person name="Posri P."/>
            <person name="Abugrain M.E."/>
            <person name="Weisberg A.J."/>
            <person name="Chang J.H."/>
            <person name="Mahmud T."/>
        </authorList>
    </citation>
    <scope>NUCLEOTIDE SEQUENCE [LARGE SCALE GENOMIC DNA]</scope>
    <source>
        <strain evidence="1 2">ATCC 27456</strain>
    </source>
</reference>